<dbReference type="SUPFAM" id="SSF52156">
    <property type="entry name" value="Initiation factor IF2/eIF5b, domain 3"/>
    <property type="match status" value="1"/>
</dbReference>
<dbReference type="Pfam" id="PF11987">
    <property type="entry name" value="IF-2"/>
    <property type="match status" value="1"/>
</dbReference>
<sequence length="52" mass="5936">MLDIEPDKKVLNLILKVDVLGSLEAIEKVLKELPQEKVILRILKVEAEILEN</sequence>
<gene>
    <name evidence="2" type="ORF">S06H3_02921</name>
</gene>
<evidence type="ECO:0000313" key="2">
    <source>
        <dbReference type="EMBL" id="GAH90413.1"/>
    </source>
</evidence>
<reference evidence="2" key="1">
    <citation type="journal article" date="2014" name="Front. Microbiol.">
        <title>High frequency of phylogenetically diverse reductive dehalogenase-homologous genes in deep subseafloor sedimentary metagenomes.</title>
        <authorList>
            <person name="Kawai M."/>
            <person name="Futagami T."/>
            <person name="Toyoda A."/>
            <person name="Takaki Y."/>
            <person name="Nishi S."/>
            <person name="Hori S."/>
            <person name="Arai W."/>
            <person name="Tsubouchi T."/>
            <person name="Morono Y."/>
            <person name="Uchiyama I."/>
            <person name="Ito T."/>
            <person name="Fujiyama A."/>
            <person name="Inagaki F."/>
            <person name="Takami H."/>
        </authorList>
    </citation>
    <scope>NUCLEOTIDE SEQUENCE</scope>
    <source>
        <strain evidence="2">Expedition CK06-06</strain>
    </source>
</reference>
<dbReference type="EMBL" id="BARV01000906">
    <property type="protein sequence ID" value="GAH90413.1"/>
    <property type="molecule type" value="Genomic_DNA"/>
</dbReference>
<organism evidence="2">
    <name type="scientific">marine sediment metagenome</name>
    <dbReference type="NCBI Taxonomy" id="412755"/>
    <lineage>
        <taxon>unclassified sequences</taxon>
        <taxon>metagenomes</taxon>
        <taxon>ecological metagenomes</taxon>
    </lineage>
</organism>
<name>X1L8D4_9ZZZZ</name>
<accession>X1L8D4</accession>
<dbReference type="InterPro" id="IPR036925">
    <property type="entry name" value="TIF_IF2_dom3_sf"/>
</dbReference>
<comment type="caution">
    <text evidence="2">The sequence shown here is derived from an EMBL/GenBank/DDBJ whole genome shotgun (WGS) entry which is preliminary data.</text>
</comment>
<feature type="domain" description="Translation initiation factor IF- 2" evidence="1">
    <location>
        <begin position="6"/>
        <end position="46"/>
    </location>
</feature>
<dbReference type="InterPro" id="IPR023115">
    <property type="entry name" value="TIF_IF2_dom3"/>
</dbReference>
<proteinExistence type="predicted"/>
<dbReference type="Gene3D" id="3.40.50.10050">
    <property type="entry name" value="Translation initiation factor IF- 2, domain 3"/>
    <property type="match status" value="1"/>
</dbReference>
<dbReference type="AlphaFoldDB" id="X1L8D4"/>
<protein>
    <recommendedName>
        <fullName evidence="1">Translation initiation factor IF- 2 domain-containing protein</fullName>
    </recommendedName>
</protein>
<evidence type="ECO:0000259" key="1">
    <source>
        <dbReference type="Pfam" id="PF11987"/>
    </source>
</evidence>